<dbReference type="SMART" id="SM00671">
    <property type="entry name" value="SEL1"/>
    <property type="match status" value="2"/>
</dbReference>
<dbReference type="RefSeq" id="WP_183793498.1">
    <property type="nucleotide sequence ID" value="NZ_JACIDU010000012.1"/>
</dbReference>
<dbReference type="Proteomes" id="UP000584824">
    <property type="component" value="Unassembled WGS sequence"/>
</dbReference>
<feature type="signal peptide" evidence="1">
    <location>
        <begin position="1"/>
        <end position="20"/>
    </location>
</feature>
<dbReference type="Gene3D" id="1.25.40.10">
    <property type="entry name" value="Tetratricopeptide repeat domain"/>
    <property type="match status" value="1"/>
</dbReference>
<protein>
    <recommendedName>
        <fullName evidence="4">Sel1 repeat family protein</fullName>
    </recommendedName>
</protein>
<dbReference type="SUPFAM" id="SSF81901">
    <property type="entry name" value="HCP-like"/>
    <property type="match status" value="1"/>
</dbReference>
<evidence type="ECO:0000313" key="2">
    <source>
        <dbReference type="EMBL" id="MBB4104408.1"/>
    </source>
</evidence>
<comment type="caution">
    <text evidence="2">The sequence shown here is derived from an EMBL/GenBank/DDBJ whole genome shotgun (WGS) entry which is preliminary data.</text>
</comment>
<accession>A0A7W6P295</accession>
<sequence length="186" mass="20065">MRAFAVILCLAALPATFALAESVPDTADAENGTLNPEELTINRVMKDIAEGRTSMTICATGYYITKAGRHEMARRLFEQCAADGWTGAMTWMSQLDDNGLGGPENPDAAAEWDRRAAAAGDPVGQFNYGLDLMRGRGVVENRTLGRFYVDEAAKAGLPTAQRLQGAGYDLDEVTPDADNHKYAPSF</sequence>
<evidence type="ECO:0000256" key="1">
    <source>
        <dbReference type="SAM" id="SignalP"/>
    </source>
</evidence>
<proteinExistence type="predicted"/>
<organism evidence="2 3">
    <name type="scientific">Allorhizobium borbori</name>
    <dbReference type="NCBI Taxonomy" id="485907"/>
    <lineage>
        <taxon>Bacteria</taxon>
        <taxon>Pseudomonadati</taxon>
        <taxon>Pseudomonadota</taxon>
        <taxon>Alphaproteobacteria</taxon>
        <taxon>Hyphomicrobiales</taxon>
        <taxon>Rhizobiaceae</taxon>
        <taxon>Rhizobium/Agrobacterium group</taxon>
        <taxon>Allorhizobium</taxon>
    </lineage>
</organism>
<dbReference type="EMBL" id="JACIDU010000012">
    <property type="protein sequence ID" value="MBB4104408.1"/>
    <property type="molecule type" value="Genomic_DNA"/>
</dbReference>
<dbReference type="InterPro" id="IPR011990">
    <property type="entry name" value="TPR-like_helical_dom_sf"/>
</dbReference>
<reference evidence="2 3" key="1">
    <citation type="submission" date="2020-08" db="EMBL/GenBank/DDBJ databases">
        <title>Genomic Encyclopedia of Type Strains, Phase IV (KMG-IV): sequencing the most valuable type-strain genomes for metagenomic binning, comparative biology and taxonomic classification.</title>
        <authorList>
            <person name="Goeker M."/>
        </authorList>
    </citation>
    <scope>NUCLEOTIDE SEQUENCE [LARGE SCALE GENOMIC DNA]</scope>
    <source>
        <strain evidence="2 3">DSM 26385</strain>
    </source>
</reference>
<gene>
    <name evidence="2" type="ORF">GGQ66_002985</name>
</gene>
<feature type="chain" id="PRO_5031261556" description="Sel1 repeat family protein" evidence="1">
    <location>
        <begin position="21"/>
        <end position="186"/>
    </location>
</feature>
<keyword evidence="1" id="KW-0732">Signal</keyword>
<evidence type="ECO:0000313" key="3">
    <source>
        <dbReference type="Proteomes" id="UP000584824"/>
    </source>
</evidence>
<dbReference type="AlphaFoldDB" id="A0A7W6P295"/>
<name>A0A7W6P295_9HYPH</name>
<evidence type="ECO:0008006" key="4">
    <source>
        <dbReference type="Google" id="ProtNLM"/>
    </source>
</evidence>
<dbReference type="InterPro" id="IPR006597">
    <property type="entry name" value="Sel1-like"/>
</dbReference>
<keyword evidence="3" id="KW-1185">Reference proteome</keyword>